<evidence type="ECO:0000256" key="1">
    <source>
        <dbReference type="SAM" id="Phobius"/>
    </source>
</evidence>
<keyword evidence="1" id="KW-1133">Transmembrane helix</keyword>
<feature type="transmembrane region" description="Helical" evidence="1">
    <location>
        <begin position="197"/>
        <end position="214"/>
    </location>
</feature>
<evidence type="ECO:0000313" key="2">
    <source>
        <dbReference type="EMBL" id="GAA1392638.1"/>
    </source>
</evidence>
<reference evidence="2 3" key="1">
    <citation type="journal article" date="2019" name="Int. J. Syst. Evol. Microbiol.">
        <title>The Global Catalogue of Microorganisms (GCM) 10K type strain sequencing project: providing services to taxonomists for standard genome sequencing and annotation.</title>
        <authorList>
            <consortium name="The Broad Institute Genomics Platform"/>
            <consortium name="The Broad Institute Genome Sequencing Center for Infectious Disease"/>
            <person name="Wu L."/>
            <person name="Ma J."/>
        </authorList>
    </citation>
    <scope>NUCLEOTIDE SEQUENCE [LARGE SCALE GENOMIC DNA]</scope>
    <source>
        <strain evidence="2 3">JCM 11896</strain>
    </source>
</reference>
<protein>
    <recommendedName>
        <fullName evidence="4">Transporter</fullName>
    </recommendedName>
</protein>
<evidence type="ECO:0000313" key="3">
    <source>
        <dbReference type="Proteomes" id="UP001501414"/>
    </source>
</evidence>
<keyword evidence="3" id="KW-1185">Reference proteome</keyword>
<evidence type="ECO:0008006" key="4">
    <source>
        <dbReference type="Google" id="ProtNLM"/>
    </source>
</evidence>
<dbReference type="EMBL" id="BAAAJK010000018">
    <property type="protein sequence ID" value="GAA1392638.1"/>
    <property type="molecule type" value="Genomic_DNA"/>
</dbReference>
<feature type="transmembrane region" description="Helical" evidence="1">
    <location>
        <begin position="150"/>
        <end position="168"/>
    </location>
</feature>
<keyword evidence="1" id="KW-0812">Transmembrane</keyword>
<feature type="transmembrane region" description="Helical" evidence="1">
    <location>
        <begin position="175"/>
        <end position="191"/>
    </location>
</feature>
<gene>
    <name evidence="2" type="ORF">GCM10009613_37920</name>
</gene>
<feature type="transmembrane region" description="Helical" evidence="1">
    <location>
        <begin position="84"/>
        <end position="105"/>
    </location>
</feature>
<feature type="transmembrane region" description="Helical" evidence="1">
    <location>
        <begin position="52"/>
        <end position="72"/>
    </location>
</feature>
<accession>A0ABN1XXZ6</accession>
<proteinExistence type="predicted"/>
<comment type="caution">
    <text evidence="2">The sequence shown here is derived from an EMBL/GenBank/DDBJ whole genome shotgun (WGS) entry which is preliminary data.</text>
</comment>
<sequence length="219" mass="22918">MRYKLGTKANYSALEETMQDRPSTDVGDEPPASPADALAIIEREQARRTPDFAPYFLFWGVAWLLIGLAWFADRAGLGPAVDAWAITGVTVGIAIVLSAVIGIRMGRGVQGTSSRFGAMYGVGWMVAMIGTGAIAAAFAPAVTPSGANPFPVLFVFVVGVLYMATGAFVHSAVDYWTGLTVQAVAVVTAFAPDPWNSLVMGLGGGGALIVAGLLHRRAR</sequence>
<keyword evidence="1" id="KW-0472">Membrane</keyword>
<dbReference type="Proteomes" id="UP001501414">
    <property type="component" value="Unassembled WGS sequence"/>
</dbReference>
<feature type="transmembrane region" description="Helical" evidence="1">
    <location>
        <begin position="117"/>
        <end position="138"/>
    </location>
</feature>
<organism evidence="2 3">
    <name type="scientific">Pseudonocardia kongjuensis</name>
    <dbReference type="NCBI Taxonomy" id="102227"/>
    <lineage>
        <taxon>Bacteria</taxon>
        <taxon>Bacillati</taxon>
        <taxon>Actinomycetota</taxon>
        <taxon>Actinomycetes</taxon>
        <taxon>Pseudonocardiales</taxon>
        <taxon>Pseudonocardiaceae</taxon>
        <taxon>Pseudonocardia</taxon>
    </lineage>
</organism>
<name>A0ABN1XXZ6_9PSEU</name>